<reference evidence="1 2" key="1">
    <citation type="journal article" date="2022" name="Hortic Res">
        <title>A haplotype resolved chromosomal level avocado genome allows analysis of novel avocado genes.</title>
        <authorList>
            <person name="Nath O."/>
            <person name="Fletcher S.J."/>
            <person name="Hayward A."/>
            <person name="Shaw L.M."/>
            <person name="Masouleh A.K."/>
            <person name="Furtado A."/>
            <person name="Henry R.J."/>
            <person name="Mitter N."/>
        </authorList>
    </citation>
    <scope>NUCLEOTIDE SEQUENCE [LARGE SCALE GENOMIC DNA]</scope>
    <source>
        <strain evidence="2">cv. Hass</strain>
    </source>
</reference>
<name>A0ACC2KA84_PERAE</name>
<accession>A0ACC2KA84</accession>
<comment type="caution">
    <text evidence="1">The sequence shown here is derived from an EMBL/GenBank/DDBJ whole genome shotgun (WGS) entry which is preliminary data.</text>
</comment>
<protein>
    <submittedName>
        <fullName evidence="1">Uncharacterized protein</fullName>
    </submittedName>
</protein>
<evidence type="ECO:0000313" key="2">
    <source>
        <dbReference type="Proteomes" id="UP001234297"/>
    </source>
</evidence>
<proteinExistence type="predicted"/>
<keyword evidence="2" id="KW-1185">Reference proteome</keyword>
<sequence length="497" mass="55192">MGSLDSPFPNSSEVQFHPLDPEEFRKQAHQTVDFIADYCKNIENYPVLSRVEPGYLRDCLPAAAPHEPETLETILNGVRNDIIPGMTNWLSPNFFAYFPATVSTAAFLGEMLCTSFNSVRFNWLASPAATELETIVMDWLAKLLKLPRSFMFRGTGGGLIRGTTSEAILCTLVAARDRALEKVGKDNIAKLVVYGSDQTHSTYTKACQIAGFLPSNIRSIPTLADTDFSLDPVQVMRAMKADVEAGLMPVYVCATVGTTSSTAVDPVKDLADVAERFDTWLHVDAAYAGSACICPEFRQYLDGVERADSVSISPHKWLLTYLDCCCLWVKKPSLLAKGLSIDPEYLRNKPSESKSVVDYKDWQVGVGRRFRALRLWLVLRSHGVANLQTHIWSDVRMAKALEALVAADPRFEIVVPRRFSLVCFRLNPPGKFDSVDELNRKLLDSINSTGRVYMTHTIVGGVYLLRFAVGATVTEERHVDAAWKLIKEKADALVGKI</sequence>
<dbReference type="EMBL" id="CM056812">
    <property type="protein sequence ID" value="KAJ8617902.1"/>
    <property type="molecule type" value="Genomic_DNA"/>
</dbReference>
<dbReference type="Proteomes" id="UP001234297">
    <property type="component" value="Chromosome 4"/>
</dbReference>
<evidence type="ECO:0000313" key="1">
    <source>
        <dbReference type="EMBL" id="KAJ8617902.1"/>
    </source>
</evidence>
<organism evidence="1 2">
    <name type="scientific">Persea americana</name>
    <name type="common">Avocado</name>
    <dbReference type="NCBI Taxonomy" id="3435"/>
    <lineage>
        <taxon>Eukaryota</taxon>
        <taxon>Viridiplantae</taxon>
        <taxon>Streptophyta</taxon>
        <taxon>Embryophyta</taxon>
        <taxon>Tracheophyta</taxon>
        <taxon>Spermatophyta</taxon>
        <taxon>Magnoliopsida</taxon>
        <taxon>Magnoliidae</taxon>
        <taxon>Laurales</taxon>
        <taxon>Lauraceae</taxon>
        <taxon>Persea</taxon>
    </lineage>
</organism>
<gene>
    <name evidence="1" type="ORF">MRB53_014088</name>
</gene>